<dbReference type="Pfam" id="PF20597">
    <property type="entry name" value="pAdhesive_15"/>
    <property type="match status" value="1"/>
</dbReference>
<feature type="signal peptide" evidence="3">
    <location>
        <begin position="1"/>
        <end position="21"/>
    </location>
</feature>
<protein>
    <submittedName>
        <fullName evidence="5">Choice-of-anchor A domain-containing protein</fullName>
    </submittedName>
</protein>
<accession>A0A8G1XFZ2</accession>
<feature type="transmembrane region" description="Helical" evidence="2">
    <location>
        <begin position="453"/>
        <end position="475"/>
    </location>
</feature>
<evidence type="ECO:0000259" key="4">
    <source>
        <dbReference type="Pfam" id="PF20597"/>
    </source>
</evidence>
<dbReference type="Proteomes" id="UP000267408">
    <property type="component" value="Unassembled WGS sequence"/>
</dbReference>
<feature type="chain" id="PRO_5038394719" evidence="3">
    <location>
        <begin position="22"/>
        <end position="483"/>
    </location>
</feature>
<comment type="caution">
    <text evidence="5">The sequence shown here is derived from an EMBL/GenBank/DDBJ whole genome shotgun (WGS) entry which is preliminary data.</text>
</comment>
<reference evidence="5 6" key="1">
    <citation type="submission" date="2018-11" db="EMBL/GenBank/DDBJ databases">
        <title>Sequencing the genomes of 1000 actinobacteria strains.</title>
        <authorList>
            <person name="Klenk H.-P."/>
        </authorList>
    </citation>
    <scope>NUCLEOTIDE SEQUENCE [LARGE SCALE GENOMIC DNA]</scope>
    <source>
        <strain evidence="5 6">DSM 44780</strain>
    </source>
</reference>
<evidence type="ECO:0000256" key="2">
    <source>
        <dbReference type="SAM" id="Phobius"/>
    </source>
</evidence>
<keyword evidence="2" id="KW-1133">Transmembrane helix</keyword>
<gene>
    <name evidence="5" type="ORF">EDD39_2760</name>
</gene>
<name>A0A8G1XFZ2_9ACTN</name>
<feature type="region of interest" description="Disordered" evidence="1">
    <location>
        <begin position="346"/>
        <end position="454"/>
    </location>
</feature>
<feature type="domain" description="Choice-of-anchor A" evidence="4">
    <location>
        <begin position="69"/>
        <end position="339"/>
    </location>
</feature>
<dbReference type="EMBL" id="RJVJ01000001">
    <property type="protein sequence ID" value="ROR44557.1"/>
    <property type="molecule type" value="Genomic_DNA"/>
</dbReference>
<evidence type="ECO:0000313" key="5">
    <source>
        <dbReference type="EMBL" id="ROR44557.1"/>
    </source>
</evidence>
<dbReference type="OrthoDB" id="5164681at2"/>
<feature type="compositionally biased region" description="Low complexity" evidence="1">
    <location>
        <begin position="370"/>
        <end position="440"/>
    </location>
</feature>
<keyword evidence="3" id="KW-0732">Signal</keyword>
<dbReference type="AlphaFoldDB" id="A0A8G1XFZ2"/>
<dbReference type="NCBIfam" id="TIGR04215">
    <property type="entry name" value="choice_anch_A"/>
    <property type="match status" value="1"/>
</dbReference>
<sequence>MRHGVRGKNPLLRFAVVTALAAAPLLTLVVAGEAAQMAPPLGPCSGPDCPSTWGPPHTGPFDGADASLNIYVGGNYLVRQNAAEAEGKIAVVGNLDINKASGGAFNMGVVGVGSMVTPPNASDHVTVGGSVAVDASQANPSKLFIGGTDFFAQPPKARWGNLKYGTTLTGSYDITPDGRAIQDPAAIDEFRGLTPVIEGHSACMARQTATGTVVDDGTTVTFTGDGTSARQVFDYGQNIGTDGGRRAIVFAGVPAGATVIVNMTGSDVTVNTSSGTGQAGDQLTELRPNLMWNFPTATNVVVEGDAQWQGSIMAGNPGSTTTLSNPGTNGRVYLAGNLLQQGSAGTEIHNYPFNGDLPDCSESPSPSPSPSDSTSPSPSPSPSESTSPSPSPSPSTSESPSPSPSESESPGPSPSSSGSTSPAPSPSGSTPQPTGSGSTPAGPPLPNTGGDSLVAPAAGAAAVLLGLGGAVIALARRARGRHS</sequence>
<evidence type="ECO:0000256" key="1">
    <source>
        <dbReference type="SAM" id="MobiDB-lite"/>
    </source>
</evidence>
<evidence type="ECO:0000256" key="3">
    <source>
        <dbReference type="SAM" id="SignalP"/>
    </source>
</evidence>
<dbReference type="InterPro" id="IPR026588">
    <property type="entry name" value="Choice_anch_A"/>
</dbReference>
<keyword evidence="2" id="KW-0812">Transmembrane</keyword>
<keyword evidence="2" id="KW-0472">Membrane</keyword>
<evidence type="ECO:0000313" key="6">
    <source>
        <dbReference type="Proteomes" id="UP000267408"/>
    </source>
</evidence>
<proteinExistence type="predicted"/>
<dbReference type="RefSeq" id="WP_123555929.1">
    <property type="nucleotide sequence ID" value="NZ_RJVJ01000001.1"/>
</dbReference>
<organism evidence="5 6">
    <name type="scientific">Kitasatospora cineracea</name>
    <dbReference type="NCBI Taxonomy" id="88074"/>
    <lineage>
        <taxon>Bacteria</taxon>
        <taxon>Bacillati</taxon>
        <taxon>Actinomycetota</taxon>
        <taxon>Actinomycetes</taxon>
        <taxon>Kitasatosporales</taxon>
        <taxon>Streptomycetaceae</taxon>
        <taxon>Kitasatospora</taxon>
    </lineage>
</organism>